<evidence type="ECO:0000313" key="1">
    <source>
        <dbReference type="EMBL" id="MEM5448880.1"/>
    </source>
</evidence>
<dbReference type="Pfam" id="PF18143">
    <property type="entry name" value="HAD_SAK_2"/>
    <property type="match status" value="1"/>
</dbReference>
<reference evidence="1 2" key="1">
    <citation type="submission" date="2024-01" db="EMBL/GenBank/DDBJ databases">
        <title>The diversity of rhizobia nodulating Mimosa spp. in eleven states of Brazil covering several biomes is determined by host plant, location, and edaphic factors.</title>
        <authorList>
            <person name="Rouws L."/>
            <person name="Barauna A."/>
            <person name="Beukes C."/>
            <person name="De Faria S.M."/>
            <person name="Gross E."/>
            <person name="Dos Reis Junior F.B."/>
            <person name="Simon M."/>
            <person name="Maluk M."/>
            <person name="Odee D.W."/>
            <person name="Kenicer G."/>
            <person name="Young J.P.W."/>
            <person name="Reis V.M."/>
            <person name="Zilli J."/>
            <person name="James E.K."/>
        </authorList>
    </citation>
    <scope>NUCLEOTIDE SEQUENCE [LARGE SCALE GENOMIC DNA]</scope>
    <source>
        <strain evidence="1 2">JPY164</strain>
    </source>
</reference>
<protein>
    <submittedName>
        <fullName evidence="1">HAD domain-containing protein</fullName>
    </submittedName>
</protein>
<comment type="caution">
    <text evidence="1">The sequence shown here is derived from an EMBL/GenBank/DDBJ whole genome shotgun (WGS) entry which is preliminary data.</text>
</comment>
<organism evidence="1 2">
    <name type="scientific">Paraburkholderia guartelaensis</name>
    <dbReference type="NCBI Taxonomy" id="2546446"/>
    <lineage>
        <taxon>Bacteria</taxon>
        <taxon>Pseudomonadati</taxon>
        <taxon>Pseudomonadota</taxon>
        <taxon>Betaproteobacteria</taxon>
        <taxon>Burkholderiales</taxon>
        <taxon>Burkholderiaceae</taxon>
        <taxon>Paraburkholderia</taxon>
    </lineage>
</organism>
<dbReference type="EMBL" id="JAYMRW010000006">
    <property type="protein sequence ID" value="MEM5448880.1"/>
    <property type="molecule type" value="Genomic_DNA"/>
</dbReference>
<keyword evidence="2" id="KW-1185">Reference proteome</keyword>
<dbReference type="Proteomes" id="UP001390669">
    <property type="component" value="Unassembled WGS sequence"/>
</dbReference>
<gene>
    <name evidence="1" type="ORF">VSR33_15460</name>
</gene>
<name>A0ABU9SC11_9BURK</name>
<accession>A0ABU9SC11</accession>
<sequence>MTLFLNFDGVLHPDHMLYENGCTPSLLSAGHTAFEYASHLANTLDGNDDVEIVLNTWWTFFVGVDSVLELLPPAIAGRVVDATLEPSSRYDSFPCRCREAEKHIARKNRKQLLLLDNCHARYSRHLIPCILLTDPMIGLASTAARGALARRIAPSSSP</sequence>
<dbReference type="RefSeq" id="WP_406952456.1">
    <property type="nucleotide sequence ID" value="NZ_JAYMRW010000006.1"/>
</dbReference>
<evidence type="ECO:0000313" key="2">
    <source>
        <dbReference type="Proteomes" id="UP001390669"/>
    </source>
</evidence>
<proteinExistence type="predicted"/>